<gene>
    <name evidence="1" type="ORF">VMY22_5</name>
</gene>
<dbReference type="GeneID" id="26625152"/>
<evidence type="ECO:0000313" key="2">
    <source>
        <dbReference type="Proteomes" id="UP000201978"/>
    </source>
</evidence>
<name>A0A0N9RRF5_9CAUD</name>
<evidence type="ECO:0000313" key="1">
    <source>
        <dbReference type="EMBL" id="ALH46470.1"/>
    </source>
</evidence>
<protein>
    <submittedName>
        <fullName evidence="1">Uncharacterized protein</fullName>
    </submittedName>
</protein>
<dbReference type="OrthoDB" id="8525at10239"/>
<proteinExistence type="predicted"/>
<organism evidence="1 2">
    <name type="scientific">Bacillus phage VMY22</name>
    <dbReference type="NCBI Taxonomy" id="1734382"/>
    <lineage>
        <taxon>Viruses</taxon>
        <taxon>Duplodnaviria</taxon>
        <taxon>Heunggongvirae</taxon>
        <taxon>Uroviricota</taxon>
        <taxon>Caudoviricetes</taxon>
        <taxon>Salasmaviridae</taxon>
        <taxon>Mingyongvirus</taxon>
        <taxon>Mingyongvirus VMY22</taxon>
    </lineage>
</organism>
<sequence>MVQLKQYDFKGKIAGSVVENKAIAYLNDVEFTQEQYDGVYNSSMIVPAESTIRMEFPIEENKGVIQTVSNYFTGKIESGTITLAVGDYAVYNRSGEFKQSMLDVNISEMTDNKIVMTFTATKEYEFYRTLLTVLYDDEAINRYTGVVSYLQDGNMITETLNSLVFTDLISKLQSYPENSIDNSTFSKVPYEGVE</sequence>
<dbReference type="KEGG" id="vg:26625152"/>
<accession>A0A0N9RRF5</accession>
<keyword evidence="2" id="KW-1185">Reference proteome</keyword>
<dbReference type="EMBL" id="KT780304">
    <property type="protein sequence ID" value="ALH46470.1"/>
    <property type="molecule type" value="Genomic_DNA"/>
</dbReference>
<dbReference type="Proteomes" id="UP000201978">
    <property type="component" value="Segment"/>
</dbReference>
<dbReference type="RefSeq" id="YP_009198010.1">
    <property type="nucleotide sequence ID" value="NC_028789.1"/>
</dbReference>
<reference evidence="1 2" key="1">
    <citation type="journal article" date="2016" name="Virus Genes">
        <title>Complete genome sequence of the cold-active bacteriophage VMY22 from Bacillus cereus.</title>
        <authorList>
            <person name="Qin K."/>
            <person name="Cheng B."/>
            <person name="Zhang S."/>
            <person name="Wang N."/>
            <person name="Fang Y."/>
            <person name="Zhang Q."/>
            <person name="Kuang A."/>
            <person name="Lin L."/>
            <person name="Ji X."/>
            <person name="Wei Y."/>
        </authorList>
    </citation>
    <scope>NUCLEOTIDE SEQUENCE [LARGE SCALE GENOMIC DNA]</scope>
</reference>